<dbReference type="InterPro" id="IPR056209">
    <property type="entry name" value="SU10_adaptor"/>
</dbReference>
<gene>
    <name evidence="1" type="ORF">LCGC14_2379390</name>
</gene>
<reference evidence="1" key="1">
    <citation type="journal article" date="2015" name="Nature">
        <title>Complex archaea that bridge the gap between prokaryotes and eukaryotes.</title>
        <authorList>
            <person name="Spang A."/>
            <person name="Saw J.H."/>
            <person name="Jorgensen S.L."/>
            <person name="Zaremba-Niedzwiedzka K."/>
            <person name="Martijn J."/>
            <person name="Lind A.E."/>
            <person name="van Eijk R."/>
            <person name="Schleper C."/>
            <person name="Guy L."/>
            <person name="Ettema T.J."/>
        </authorList>
    </citation>
    <scope>NUCLEOTIDE SEQUENCE</scope>
</reference>
<comment type="caution">
    <text evidence="1">The sequence shown here is derived from an EMBL/GenBank/DDBJ whole genome shotgun (WGS) entry which is preliminary data.</text>
</comment>
<dbReference type="EMBL" id="LAZR01035249">
    <property type="protein sequence ID" value="KKL28015.1"/>
    <property type="molecule type" value="Genomic_DNA"/>
</dbReference>
<sequence>MTLTLDRMIALTRKGLGGLDSDDLSDVETIEYLNLALWDIEDKFPFKAKETEMRFPLVATQFEYTLPATLDAVSSLALLDSEGQRHKLERKSRAWMDENIDESGGNGTPTFYLREDTTLILYPIPDAILTMILTLKVSIESLLAGAVDETGLPRNWDILVVQGAVVFGHFFAGDYNESRQAANFQITGVRSAVLNLAKEEKADSRYARLNVIWDDPADA</sequence>
<dbReference type="AlphaFoldDB" id="A0A0F9C1D2"/>
<protein>
    <submittedName>
        <fullName evidence="1">Uncharacterized protein</fullName>
    </submittedName>
</protein>
<accession>A0A0F9C1D2</accession>
<name>A0A0F9C1D2_9ZZZZ</name>
<evidence type="ECO:0000313" key="1">
    <source>
        <dbReference type="EMBL" id="KKL28015.1"/>
    </source>
</evidence>
<proteinExistence type="predicted"/>
<organism evidence="1">
    <name type="scientific">marine sediment metagenome</name>
    <dbReference type="NCBI Taxonomy" id="412755"/>
    <lineage>
        <taxon>unclassified sequences</taxon>
        <taxon>metagenomes</taxon>
        <taxon>ecological metagenomes</taxon>
    </lineage>
</organism>
<dbReference type="Pfam" id="PF24175">
    <property type="entry name" value="SU10_adaptor"/>
    <property type="match status" value="1"/>
</dbReference>